<dbReference type="EMBL" id="QYUP01000122">
    <property type="protein sequence ID" value="RJG14993.1"/>
    <property type="molecule type" value="Genomic_DNA"/>
</dbReference>
<dbReference type="InterPro" id="IPR007438">
    <property type="entry name" value="DUF488"/>
</dbReference>
<sequence length="216" mass="23693">MASNEHTEQALDEALRESFPASDPVAIDTAPPVAQRQCNLAPLICTIGHSNRPIETFLDLLKRNEITRLLDVRTVPGSRHNPQFGKEQLAASLGAAGISYTHVPGLGGLRRARPESPNAGWRNASFRAYADYMQTDAFRAELEQLASAAGREHCVLMCAEAVPWRCHRSLIADALLIRGVRVEHIIGPHARKQHALTPFARVTGMCITYPAPTPDF</sequence>
<dbReference type="PANTHER" id="PTHR39337:SF1">
    <property type="entry name" value="BLR5642 PROTEIN"/>
    <property type="match status" value="1"/>
</dbReference>
<gene>
    <name evidence="1" type="ORF">D3872_15690</name>
</gene>
<evidence type="ECO:0000313" key="1">
    <source>
        <dbReference type="EMBL" id="RJG14993.1"/>
    </source>
</evidence>
<organism evidence="1 2">
    <name type="scientific">Massilia cavernae</name>
    <dbReference type="NCBI Taxonomy" id="2320864"/>
    <lineage>
        <taxon>Bacteria</taxon>
        <taxon>Pseudomonadati</taxon>
        <taxon>Pseudomonadota</taxon>
        <taxon>Betaproteobacteria</taxon>
        <taxon>Burkholderiales</taxon>
        <taxon>Oxalobacteraceae</taxon>
        <taxon>Telluria group</taxon>
        <taxon>Massilia</taxon>
    </lineage>
</organism>
<dbReference type="PANTHER" id="PTHR39337">
    <property type="entry name" value="BLR5642 PROTEIN"/>
    <property type="match status" value="1"/>
</dbReference>
<reference evidence="1 2" key="1">
    <citation type="submission" date="2018-09" db="EMBL/GenBank/DDBJ databases">
        <authorList>
            <person name="Zhu H."/>
        </authorList>
    </citation>
    <scope>NUCLEOTIDE SEQUENCE [LARGE SCALE GENOMIC DNA]</scope>
    <source>
        <strain evidence="1 2">K1S02-61</strain>
    </source>
</reference>
<evidence type="ECO:0000313" key="2">
    <source>
        <dbReference type="Proteomes" id="UP000284006"/>
    </source>
</evidence>
<comment type="caution">
    <text evidence="1">The sequence shown here is derived from an EMBL/GenBank/DDBJ whole genome shotgun (WGS) entry which is preliminary data.</text>
</comment>
<proteinExistence type="predicted"/>
<dbReference type="Pfam" id="PF04343">
    <property type="entry name" value="DUF488"/>
    <property type="match status" value="1"/>
</dbReference>
<keyword evidence="2" id="KW-1185">Reference proteome</keyword>
<dbReference type="OrthoDB" id="9789109at2"/>
<dbReference type="AlphaFoldDB" id="A0A418XR53"/>
<dbReference type="RefSeq" id="WP_119811681.1">
    <property type="nucleotide sequence ID" value="NZ_QYUP01000122.1"/>
</dbReference>
<name>A0A418XR53_9BURK</name>
<protein>
    <submittedName>
        <fullName evidence="1">DUF488 domain-containing protein</fullName>
    </submittedName>
</protein>
<accession>A0A418XR53</accession>
<dbReference type="Proteomes" id="UP000284006">
    <property type="component" value="Unassembled WGS sequence"/>
</dbReference>